<dbReference type="InterPro" id="IPR053193">
    <property type="entry name" value="MetalloPDE_YfcE-like"/>
</dbReference>
<accession>A0A1G2B633</accession>
<dbReference type="STRING" id="1798543.A2898_00975"/>
<organism evidence="4 5">
    <name type="scientific">Candidatus Kerfeldbacteria bacterium RIFCSPLOWO2_01_FULL_48_11</name>
    <dbReference type="NCBI Taxonomy" id="1798543"/>
    <lineage>
        <taxon>Bacteria</taxon>
        <taxon>Candidatus Kerfeldiibacteriota</taxon>
    </lineage>
</organism>
<keyword evidence="2" id="KW-0479">Metal-binding</keyword>
<dbReference type="GO" id="GO:0016787">
    <property type="term" value="F:hydrolase activity"/>
    <property type="evidence" value="ECO:0007669"/>
    <property type="project" value="UniProtKB-UniRule"/>
</dbReference>
<dbReference type="SUPFAM" id="SSF56300">
    <property type="entry name" value="Metallo-dependent phosphatases"/>
    <property type="match status" value="1"/>
</dbReference>
<comment type="caution">
    <text evidence="4">The sequence shown here is derived from an EMBL/GenBank/DDBJ whole genome shotgun (WGS) entry which is preliminary data.</text>
</comment>
<dbReference type="EMBL" id="MHKE01000005">
    <property type="protein sequence ID" value="OGY84664.1"/>
    <property type="molecule type" value="Genomic_DNA"/>
</dbReference>
<comment type="cofactor">
    <cofactor evidence="2">
        <name>a divalent metal cation</name>
        <dbReference type="ChEBI" id="CHEBI:60240"/>
    </cofactor>
</comment>
<gene>
    <name evidence="4" type="ORF">A2898_00975</name>
</gene>
<evidence type="ECO:0000256" key="1">
    <source>
        <dbReference type="ARBA" id="ARBA00008950"/>
    </source>
</evidence>
<feature type="domain" description="Calcineurin-like phosphoesterase" evidence="3">
    <location>
        <begin position="1"/>
        <end position="157"/>
    </location>
</feature>
<dbReference type="InterPro" id="IPR029052">
    <property type="entry name" value="Metallo-depent_PP-like"/>
</dbReference>
<dbReference type="NCBIfam" id="TIGR00040">
    <property type="entry name" value="yfcE"/>
    <property type="match status" value="1"/>
</dbReference>
<evidence type="ECO:0000313" key="4">
    <source>
        <dbReference type="EMBL" id="OGY84664.1"/>
    </source>
</evidence>
<dbReference type="Proteomes" id="UP000179164">
    <property type="component" value="Unassembled WGS sequence"/>
</dbReference>
<evidence type="ECO:0000256" key="2">
    <source>
        <dbReference type="RuleBase" id="RU362039"/>
    </source>
</evidence>
<evidence type="ECO:0000313" key="5">
    <source>
        <dbReference type="Proteomes" id="UP000179164"/>
    </source>
</evidence>
<dbReference type="PANTHER" id="PTHR43165">
    <property type="entry name" value="METALLOPHOSPHOESTERASE"/>
    <property type="match status" value="1"/>
</dbReference>
<dbReference type="Pfam" id="PF12850">
    <property type="entry name" value="Metallophos_2"/>
    <property type="match status" value="1"/>
</dbReference>
<dbReference type="GO" id="GO:0046872">
    <property type="term" value="F:metal ion binding"/>
    <property type="evidence" value="ECO:0007669"/>
    <property type="project" value="UniProtKB-KW"/>
</dbReference>
<protein>
    <recommendedName>
        <fullName evidence="2">Phosphoesterase</fullName>
        <ecNumber evidence="2">3.1.4.-</ecNumber>
    </recommendedName>
</protein>
<dbReference type="Gene3D" id="3.60.21.10">
    <property type="match status" value="1"/>
</dbReference>
<dbReference type="AlphaFoldDB" id="A0A1G2B633"/>
<evidence type="ECO:0000259" key="3">
    <source>
        <dbReference type="Pfam" id="PF12850"/>
    </source>
</evidence>
<dbReference type="EC" id="3.1.4.-" evidence="2"/>
<comment type="similarity">
    <text evidence="1 2">Belongs to the metallophosphoesterase superfamily. YfcE family.</text>
</comment>
<name>A0A1G2B633_9BACT</name>
<dbReference type="PANTHER" id="PTHR43165:SF1">
    <property type="entry name" value="PHOSPHODIESTERASE MJ0936"/>
    <property type="match status" value="1"/>
</dbReference>
<proteinExistence type="inferred from homology"/>
<sequence length="170" mass="18363">MLIGIISDTHDNIPNIEKALAWFTKQGIKIILHCGDICAPGTFVKSIVANYLGTIHCVFGNVDGDRFLTLQKVHETGRDDVFLHGELAEIEIDGRKIAMNHYPEIARRLAESGAFDLVCYGHNHIQSSETIGKAAFVNPGTLAGLFAPATLATYDTATGEVALLGINDIT</sequence>
<dbReference type="InterPro" id="IPR024654">
    <property type="entry name" value="Calcineurin-like_PHP_lpxH"/>
</dbReference>
<reference evidence="4 5" key="1">
    <citation type="journal article" date="2016" name="Nat. Commun.">
        <title>Thousands of microbial genomes shed light on interconnected biogeochemical processes in an aquifer system.</title>
        <authorList>
            <person name="Anantharaman K."/>
            <person name="Brown C.T."/>
            <person name="Hug L.A."/>
            <person name="Sharon I."/>
            <person name="Castelle C.J."/>
            <person name="Probst A.J."/>
            <person name="Thomas B.C."/>
            <person name="Singh A."/>
            <person name="Wilkins M.J."/>
            <person name="Karaoz U."/>
            <person name="Brodie E.L."/>
            <person name="Williams K.H."/>
            <person name="Hubbard S.S."/>
            <person name="Banfield J.F."/>
        </authorList>
    </citation>
    <scope>NUCLEOTIDE SEQUENCE [LARGE SCALE GENOMIC DNA]</scope>
</reference>
<dbReference type="InterPro" id="IPR000979">
    <property type="entry name" value="Phosphodiesterase_MJ0936/Vps29"/>
</dbReference>